<proteinExistence type="predicted"/>
<protein>
    <submittedName>
        <fullName evidence="2">Uncharacterized protein</fullName>
    </submittedName>
</protein>
<keyword evidence="3" id="KW-1185">Reference proteome</keyword>
<dbReference type="GeneID" id="37008287"/>
<dbReference type="RefSeq" id="XP_025344167.1">
    <property type="nucleotide sequence ID" value="XM_025486617.1"/>
</dbReference>
<accession>A0A2V1AYR4</accession>
<sequence>MSTNQFRIKNKDQENAFRSHGKNENSQLPSKRPALQPKSNKKQRVPLGGKDPNGAVPSLQRSTTSVQKPSLRPNSAPLLKQPFLTKSNSTLGFSHANTPTNAPSRGLGHSGLTSAQVKNANPLKNDLFTGSLARREAELVPQLVSDSPRKSEPKALPPLNVKLSDTFSDATRRLHSSHLPVETVNPDVDPIKGLKLNSRLIEQLADDEESIETVPEVKPLKDEPEDALNEDDLHFLKTGSRVSVMENRKLQAELEQQHGQLGLNKEELDDLLDF</sequence>
<evidence type="ECO:0000313" key="3">
    <source>
        <dbReference type="Proteomes" id="UP000244309"/>
    </source>
</evidence>
<dbReference type="Proteomes" id="UP000244309">
    <property type="component" value="Unassembled WGS sequence"/>
</dbReference>
<gene>
    <name evidence="2" type="ORF">CXQ85_002956</name>
</gene>
<feature type="region of interest" description="Disordered" evidence="1">
    <location>
        <begin position="1"/>
        <end position="113"/>
    </location>
</feature>
<dbReference type="VEuPathDB" id="FungiDB:CXQ85_002956"/>
<feature type="compositionally biased region" description="Basic and acidic residues" evidence="1">
    <location>
        <begin position="9"/>
        <end position="23"/>
    </location>
</feature>
<evidence type="ECO:0000313" key="2">
    <source>
        <dbReference type="EMBL" id="PVH23227.1"/>
    </source>
</evidence>
<feature type="compositionally biased region" description="Polar residues" evidence="1">
    <location>
        <begin position="59"/>
        <end position="68"/>
    </location>
</feature>
<comment type="caution">
    <text evidence="2">The sequence shown here is derived from an EMBL/GenBank/DDBJ whole genome shotgun (WGS) entry which is preliminary data.</text>
</comment>
<reference evidence="2 3" key="1">
    <citation type="submission" date="2017-12" db="EMBL/GenBank/DDBJ databases">
        <title>Genome Sequence of a Multidrug-Resistant Candida haemulonii Isolate from a Patient with Chronic Leg Ulcers in Israel.</title>
        <authorList>
            <person name="Chow N.A."/>
            <person name="Gade L."/>
            <person name="Batra D."/>
            <person name="Rowe L.A."/>
            <person name="Ben-Ami R."/>
            <person name="Loparev V.N."/>
            <person name="Litvintseva A.P."/>
        </authorList>
    </citation>
    <scope>NUCLEOTIDE SEQUENCE [LARGE SCALE GENOMIC DNA]</scope>
    <source>
        <strain evidence="2 3">B11899</strain>
    </source>
</reference>
<organism evidence="2 3">
    <name type="scientific">Candidozyma haemuli</name>
    <dbReference type="NCBI Taxonomy" id="45357"/>
    <lineage>
        <taxon>Eukaryota</taxon>
        <taxon>Fungi</taxon>
        <taxon>Dikarya</taxon>
        <taxon>Ascomycota</taxon>
        <taxon>Saccharomycotina</taxon>
        <taxon>Pichiomycetes</taxon>
        <taxon>Metschnikowiaceae</taxon>
        <taxon>Candidozyma</taxon>
    </lineage>
</organism>
<feature type="compositionally biased region" description="Polar residues" evidence="1">
    <location>
        <begin position="84"/>
        <end position="103"/>
    </location>
</feature>
<dbReference type="EMBL" id="PKFO01000010">
    <property type="protein sequence ID" value="PVH23227.1"/>
    <property type="molecule type" value="Genomic_DNA"/>
</dbReference>
<dbReference type="OrthoDB" id="4093331at2759"/>
<dbReference type="AlphaFoldDB" id="A0A2V1AYR4"/>
<evidence type="ECO:0000256" key="1">
    <source>
        <dbReference type="SAM" id="MobiDB-lite"/>
    </source>
</evidence>
<name>A0A2V1AYR4_9ASCO</name>